<accession>A0ABP1R3J0</accession>
<feature type="region of interest" description="Disordered" evidence="1">
    <location>
        <begin position="1"/>
        <end position="54"/>
    </location>
</feature>
<feature type="compositionally biased region" description="Low complexity" evidence="1">
    <location>
        <begin position="35"/>
        <end position="54"/>
    </location>
</feature>
<evidence type="ECO:0000313" key="2">
    <source>
        <dbReference type="EMBL" id="CAL8118609.1"/>
    </source>
</evidence>
<dbReference type="EMBL" id="CAXLJM020000057">
    <property type="protein sequence ID" value="CAL8118609.1"/>
    <property type="molecule type" value="Genomic_DNA"/>
</dbReference>
<reference evidence="2 3" key="1">
    <citation type="submission" date="2024-08" db="EMBL/GenBank/DDBJ databases">
        <authorList>
            <person name="Cucini C."/>
            <person name="Frati F."/>
        </authorList>
    </citation>
    <scope>NUCLEOTIDE SEQUENCE [LARGE SCALE GENOMIC DNA]</scope>
</reference>
<proteinExistence type="predicted"/>
<protein>
    <submittedName>
        <fullName evidence="2">Uncharacterized protein</fullName>
    </submittedName>
</protein>
<feature type="compositionally biased region" description="Polar residues" evidence="1">
    <location>
        <begin position="358"/>
        <end position="373"/>
    </location>
</feature>
<evidence type="ECO:0000313" key="3">
    <source>
        <dbReference type="Proteomes" id="UP001642540"/>
    </source>
</evidence>
<comment type="caution">
    <text evidence="2">The sequence shown here is derived from an EMBL/GenBank/DDBJ whole genome shotgun (WGS) entry which is preliminary data.</text>
</comment>
<name>A0ABP1R3J0_9HEXA</name>
<evidence type="ECO:0000256" key="1">
    <source>
        <dbReference type="SAM" id="MobiDB-lite"/>
    </source>
</evidence>
<feature type="compositionally biased region" description="Polar residues" evidence="1">
    <location>
        <begin position="300"/>
        <end position="314"/>
    </location>
</feature>
<sequence>MSSLLKQEVTAAEEESARASSSCESEILRNRLMCSSGSGSNSSTGSTPETTPVPSLSCYPKCNISLTSANEQLTVITSVASASGGGGGESKMSSGGDPYSSGNYFQPKTEIKVEDVKPVILNVNQASSSLASYGVPSSVLVPPMRFKQEPVEVTIKAEPSEAAVEIPYDRERILNFLTDYWKSKNLQQVTEAQLQTAGVGVVLDSPAPQRIVEEALFDLFVEYPMMIDGLQIPKRSWAKAFYEKDIIQTSKVLFEALFSELEMQQCTLNGKKGTPELSAIKMLAILRAAAWMKNKKQDPYSFNTNISSHNQFPTNEEREKIEKKVFTERRSQANRKITKTTGGTEGGSPPSSESSETHNQGSPLHNSPSTSAVPKTGSPTPPVVQPPISEHRLSFSEDLRREHMAPLAKIPKLDLDTEVVKQLQMLYADSPEGLISYLLPNANSILIDGFLIPHEDWTKAYGEAGVDIVKAAWTLFKVLFSKTEILNCTLNGKNGTKELCPVKKLAILRAVTWMKETQGTSTDIFTFNVRRSDCNCFPSDEDKDKIETKVYTEKRYQACRKLKGQQI</sequence>
<feature type="region of interest" description="Disordered" evidence="1">
    <location>
        <begin position="300"/>
        <end position="388"/>
    </location>
</feature>
<organism evidence="2 3">
    <name type="scientific">Orchesella dallaii</name>
    <dbReference type="NCBI Taxonomy" id="48710"/>
    <lineage>
        <taxon>Eukaryota</taxon>
        <taxon>Metazoa</taxon>
        <taxon>Ecdysozoa</taxon>
        <taxon>Arthropoda</taxon>
        <taxon>Hexapoda</taxon>
        <taxon>Collembola</taxon>
        <taxon>Entomobryomorpha</taxon>
        <taxon>Entomobryoidea</taxon>
        <taxon>Orchesellidae</taxon>
        <taxon>Orchesellinae</taxon>
        <taxon>Orchesella</taxon>
    </lineage>
</organism>
<gene>
    <name evidence="2" type="ORF">ODALV1_LOCUS18210</name>
</gene>
<feature type="compositionally biased region" description="Basic and acidic residues" evidence="1">
    <location>
        <begin position="315"/>
        <end position="331"/>
    </location>
</feature>
<keyword evidence="3" id="KW-1185">Reference proteome</keyword>
<dbReference type="Proteomes" id="UP001642540">
    <property type="component" value="Unassembled WGS sequence"/>
</dbReference>